<gene>
    <name evidence="7" type="ORF">F511_01955</name>
</gene>
<dbReference type="SUPFAM" id="SSF101936">
    <property type="entry name" value="DNA-binding pseudobarrel domain"/>
    <property type="match status" value="2"/>
</dbReference>
<dbReference type="AlphaFoldDB" id="A0A2Z7AT14"/>
<dbReference type="InterPro" id="IPR050655">
    <property type="entry name" value="Plant_B3_domain"/>
</dbReference>
<dbReference type="InterPro" id="IPR015300">
    <property type="entry name" value="DNA-bd_pseudobarrel_sf"/>
</dbReference>
<keyword evidence="4" id="KW-0804">Transcription</keyword>
<dbReference type="SMART" id="SM01019">
    <property type="entry name" value="B3"/>
    <property type="match status" value="2"/>
</dbReference>
<comment type="subcellular location">
    <subcellularLocation>
        <location evidence="1">Nucleus</location>
    </subcellularLocation>
</comment>
<proteinExistence type="predicted"/>
<evidence type="ECO:0000313" key="8">
    <source>
        <dbReference type="Proteomes" id="UP000250235"/>
    </source>
</evidence>
<evidence type="ECO:0000259" key="6">
    <source>
        <dbReference type="PROSITE" id="PS50863"/>
    </source>
</evidence>
<feature type="domain" description="TF-B3" evidence="6">
    <location>
        <begin position="4"/>
        <end position="97"/>
    </location>
</feature>
<reference evidence="7 8" key="1">
    <citation type="journal article" date="2015" name="Proc. Natl. Acad. Sci. U.S.A.">
        <title>The resurrection genome of Boea hygrometrica: A blueprint for survival of dehydration.</title>
        <authorList>
            <person name="Xiao L."/>
            <person name="Yang G."/>
            <person name="Zhang L."/>
            <person name="Yang X."/>
            <person name="Zhao S."/>
            <person name="Ji Z."/>
            <person name="Zhou Q."/>
            <person name="Hu M."/>
            <person name="Wang Y."/>
            <person name="Chen M."/>
            <person name="Xu Y."/>
            <person name="Jin H."/>
            <person name="Xiao X."/>
            <person name="Hu G."/>
            <person name="Bao F."/>
            <person name="Hu Y."/>
            <person name="Wan P."/>
            <person name="Li L."/>
            <person name="Deng X."/>
            <person name="Kuang T."/>
            <person name="Xiang C."/>
            <person name="Zhu J.K."/>
            <person name="Oliver M.J."/>
            <person name="He Y."/>
        </authorList>
    </citation>
    <scope>NUCLEOTIDE SEQUENCE [LARGE SCALE GENOMIC DNA]</scope>
    <source>
        <strain evidence="8">cv. XS01</strain>
    </source>
</reference>
<evidence type="ECO:0000256" key="5">
    <source>
        <dbReference type="ARBA" id="ARBA00023242"/>
    </source>
</evidence>
<dbReference type="Proteomes" id="UP000250235">
    <property type="component" value="Unassembled WGS sequence"/>
</dbReference>
<protein>
    <recommendedName>
        <fullName evidence="6">TF-B3 domain-containing protein</fullName>
    </recommendedName>
</protein>
<accession>A0A2Z7AT14</accession>
<keyword evidence="5" id="KW-0539">Nucleus</keyword>
<sequence>MMASSFYKLLITDDFNSQLRLPPQFVEDHAEIVLRKATLRVETGESWIVRIERIGEHHFFTEGWEKFASDVALEFKQFLLFMFDGESGFHVSVYEMSGCKKELVVCNDTSGGSEHHGYGVSTDGDLAVKPEIVDEDVRIVEDHGLLAVKQLRFRAKLGKRNETELEVPRDFAETTGIAENGRIFLLTQPSSKKWPVIVTARRREESFAMTVGWNDFLVGRKVRVGSTILFEFLSNRDDIVIGAKVVKNGKMALYSPKKRRGRPPKLQVLR</sequence>
<evidence type="ECO:0000256" key="1">
    <source>
        <dbReference type="ARBA" id="ARBA00004123"/>
    </source>
</evidence>
<dbReference type="GO" id="GO:0005634">
    <property type="term" value="C:nucleus"/>
    <property type="evidence" value="ECO:0007669"/>
    <property type="project" value="UniProtKB-SubCell"/>
</dbReference>
<organism evidence="7 8">
    <name type="scientific">Dorcoceras hygrometricum</name>
    <dbReference type="NCBI Taxonomy" id="472368"/>
    <lineage>
        <taxon>Eukaryota</taxon>
        <taxon>Viridiplantae</taxon>
        <taxon>Streptophyta</taxon>
        <taxon>Embryophyta</taxon>
        <taxon>Tracheophyta</taxon>
        <taxon>Spermatophyta</taxon>
        <taxon>Magnoliopsida</taxon>
        <taxon>eudicotyledons</taxon>
        <taxon>Gunneridae</taxon>
        <taxon>Pentapetalae</taxon>
        <taxon>asterids</taxon>
        <taxon>lamiids</taxon>
        <taxon>Lamiales</taxon>
        <taxon>Gesneriaceae</taxon>
        <taxon>Didymocarpoideae</taxon>
        <taxon>Trichosporeae</taxon>
        <taxon>Loxocarpinae</taxon>
        <taxon>Dorcoceras</taxon>
    </lineage>
</organism>
<dbReference type="PANTHER" id="PTHR31920">
    <property type="entry name" value="B3 DOMAIN-CONTAINING"/>
    <property type="match status" value="1"/>
</dbReference>
<dbReference type="Pfam" id="PF02362">
    <property type="entry name" value="B3"/>
    <property type="match status" value="2"/>
</dbReference>
<dbReference type="GO" id="GO:0003677">
    <property type="term" value="F:DNA binding"/>
    <property type="evidence" value="ECO:0007669"/>
    <property type="project" value="UniProtKB-KW"/>
</dbReference>
<keyword evidence="2" id="KW-0805">Transcription regulation</keyword>
<feature type="domain" description="TF-B3" evidence="6">
    <location>
        <begin position="150"/>
        <end position="249"/>
    </location>
</feature>
<keyword evidence="3" id="KW-0238">DNA-binding</keyword>
<evidence type="ECO:0000256" key="4">
    <source>
        <dbReference type="ARBA" id="ARBA00023163"/>
    </source>
</evidence>
<evidence type="ECO:0000256" key="2">
    <source>
        <dbReference type="ARBA" id="ARBA00023015"/>
    </source>
</evidence>
<evidence type="ECO:0000313" key="7">
    <source>
        <dbReference type="EMBL" id="KZV24985.1"/>
    </source>
</evidence>
<name>A0A2Z7AT14_9LAMI</name>
<dbReference type="InterPro" id="IPR003340">
    <property type="entry name" value="B3_DNA-bd"/>
</dbReference>
<evidence type="ECO:0000256" key="3">
    <source>
        <dbReference type="ARBA" id="ARBA00023125"/>
    </source>
</evidence>
<dbReference type="Gene3D" id="2.40.330.10">
    <property type="entry name" value="DNA-binding pseudobarrel domain"/>
    <property type="match status" value="2"/>
</dbReference>
<dbReference type="EMBL" id="KV012487">
    <property type="protein sequence ID" value="KZV24985.1"/>
    <property type="molecule type" value="Genomic_DNA"/>
</dbReference>
<dbReference type="PROSITE" id="PS50863">
    <property type="entry name" value="B3"/>
    <property type="match status" value="2"/>
</dbReference>
<keyword evidence="8" id="KW-1185">Reference proteome</keyword>
<dbReference type="PANTHER" id="PTHR31920:SF122">
    <property type="entry name" value="B3 DOMAIN-CONTAINING PROTEIN REM23"/>
    <property type="match status" value="1"/>
</dbReference>
<dbReference type="OrthoDB" id="900018at2759"/>
<dbReference type="CDD" id="cd10017">
    <property type="entry name" value="B3_DNA"/>
    <property type="match status" value="2"/>
</dbReference>